<accession>A0A1M6XNL8</accession>
<keyword evidence="3" id="KW-1185">Reference proteome</keyword>
<dbReference type="OrthoDB" id="5582316at2"/>
<feature type="signal peptide" evidence="1">
    <location>
        <begin position="1"/>
        <end position="24"/>
    </location>
</feature>
<evidence type="ECO:0000256" key="1">
    <source>
        <dbReference type="SAM" id="SignalP"/>
    </source>
</evidence>
<dbReference type="Gene3D" id="3.40.190.10">
    <property type="entry name" value="Periplasmic binding protein-like II"/>
    <property type="match status" value="2"/>
</dbReference>
<dbReference type="Proteomes" id="UP000184363">
    <property type="component" value="Unassembled WGS sequence"/>
</dbReference>
<dbReference type="SUPFAM" id="SSF53850">
    <property type="entry name" value="Periplasmic binding protein-like II"/>
    <property type="match status" value="1"/>
</dbReference>
<feature type="chain" id="PRO_5012952001" evidence="1">
    <location>
        <begin position="25"/>
        <end position="327"/>
    </location>
</feature>
<dbReference type="RefSeq" id="WP_073458906.1">
    <property type="nucleotide sequence ID" value="NZ_FRAP01000017.1"/>
</dbReference>
<proteinExistence type="predicted"/>
<dbReference type="Pfam" id="PF16868">
    <property type="entry name" value="NMT1_3"/>
    <property type="match status" value="1"/>
</dbReference>
<evidence type="ECO:0000313" key="3">
    <source>
        <dbReference type="Proteomes" id="UP000184363"/>
    </source>
</evidence>
<name>A0A1M6XNL8_PSETH</name>
<protein>
    <submittedName>
        <fullName evidence="2">TRAP transporter solute receptor, TAXI family</fullName>
    </submittedName>
</protein>
<evidence type="ECO:0000313" key="2">
    <source>
        <dbReference type="EMBL" id="SHL07395.1"/>
    </source>
</evidence>
<organism evidence="2 3">
    <name type="scientific">Pseudonocardia thermophila</name>
    <dbReference type="NCBI Taxonomy" id="1848"/>
    <lineage>
        <taxon>Bacteria</taxon>
        <taxon>Bacillati</taxon>
        <taxon>Actinomycetota</taxon>
        <taxon>Actinomycetes</taxon>
        <taxon>Pseudonocardiales</taxon>
        <taxon>Pseudonocardiaceae</taxon>
        <taxon>Pseudonocardia</taxon>
    </lineage>
</organism>
<dbReference type="PANTHER" id="PTHR42941:SF1">
    <property type="entry name" value="SLL1037 PROTEIN"/>
    <property type="match status" value="1"/>
</dbReference>
<dbReference type="AlphaFoldDB" id="A0A1M6XNL8"/>
<dbReference type="STRING" id="1848.SAMN05443637_117100"/>
<dbReference type="PROSITE" id="PS51257">
    <property type="entry name" value="PROKAR_LIPOPROTEIN"/>
    <property type="match status" value="1"/>
</dbReference>
<gene>
    <name evidence="2" type="ORF">SAMN05443637_117100</name>
</gene>
<dbReference type="InterPro" id="IPR011852">
    <property type="entry name" value="TRAP_TAXI"/>
</dbReference>
<reference evidence="2 3" key="1">
    <citation type="submission" date="2016-11" db="EMBL/GenBank/DDBJ databases">
        <authorList>
            <person name="Jaros S."/>
            <person name="Januszkiewicz K."/>
            <person name="Wedrychowicz H."/>
        </authorList>
    </citation>
    <scope>NUCLEOTIDE SEQUENCE [LARGE SCALE GENOMIC DNA]</scope>
    <source>
        <strain evidence="2 3">DSM 43832</strain>
    </source>
</reference>
<dbReference type="PANTHER" id="PTHR42941">
    <property type="entry name" value="SLL1037 PROTEIN"/>
    <property type="match status" value="1"/>
</dbReference>
<keyword evidence="2" id="KW-0675">Receptor</keyword>
<dbReference type="EMBL" id="FRAP01000017">
    <property type="protein sequence ID" value="SHL07395.1"/>
    <property type="molecule type" value="Genomic_DNA"/>
</dbReference>
<keyword evidence="1" id="KW-0732">Signal</keyword>
<sequence>MKLPARLIAALLTALVVAVTTACGGPDQSSDQCRAPGTVKIGSGATGGLYFALAGRLTELLHDACISATTITGSAAGFFRDGADVVITQTDQAYAAVSGTGGQGFQPGERFDYATLAVGWDNAGMIVTRQNTPIGKVGDLTPEDVIGVSTQAAADAGAEIFRMHGVNPRMTVIEDYEQTITALRQGQITAILRPVAHPLADFVRTHRDTPLRAVAFDADVLRAELAQAFPDYSLTTVRAGTYEFLTTDYPTWSRKTVVVARKDLNPDVAAEIVRTLYERAGELAAAVPYAKDFTLDTVEAALPSVRVPFHAGAVRYFAEHGVDVPAA</sequence>
<dbReference type="NCBIfam" id="TIGR02122">
    <property type="entry name" value="TRAP_TAXI"/>
    <property type="match status" value="1"/>
</dbReference>